<accession>A0A4V3FFL0</accession>
<comment type="caution">
    <text evidence="3">The sequence shown here is derived from an EMBL/GenBank/DDBJ whole genome shotgun (WGS) entry which is preliminary data.</text>
</comment>
<keyword evidence="2" id="KW-0732">Signal</keyword>
<feature type="chain" id="PRO_5020370043" evidence="2">
    <location>
        <begin position="24"/>
        <end position="255"/>
    </location>
</feature>
<feature type="compositionally biased region" description="Low complexity" evidence="1">
    <location>
        <begin position="160"/>
        <end position="172"/>
    </location>
</feature>
<feature type="compositionally biased region" description="Low complexity" evidence="1">
    <location>
        <begin position="187"/>
        <end position="203"/>
    </location>
</feature>
<gene>
    <name evidence="3" type="ORF">EI77_02315</name>
</gene>
<evidence type="ECO:0000313" key="3">
    <source>
        <dbReference type="EMBL" id="TDU71193.1"/>
    </source>
</evidence>
<feature type="region of interest" description="Disordered" evidence="1">
    <location>
        <begin position="56"/>
        <end position="83"/>
    </location>
</feature>
<protein>
    <submittedName>
        <fullName evidence="3">Uncharacterized protein</fullName>
    </submittedName>
</protein>
<evidence type="ECO:0000256" key="1">
    <source>
        <dbReference type="SAM" id="MobiDB-lite"/>
    </source>
</evidence>
<reference evidence="3 4" key="1">
    <citation type="submission" date="2019-03" db="EMBL/GenBank/DDBJ databases">
        <title>Genomic Encyclopedia of Archaeal and Bacterial Type Strains, Phase II (KMG-II): from individual species to whole genera.</title>
        <authorList>
            <person name="Goeker M."/>
        </authorList>
    </citation>
    <scope>NUCLEOTIDE SEQUENCE [LARGE SCALE GENOMIC DNA]</scope>
    <source>
        <strain evidence="3 4">ATCC 25309</strain>
    </source>
</reference>
<dbReference type="AlphaFoldDB" id="A0A4V3FFL0"/>
<name>A0A4V3FFL0_9BACT</name>
<organism evidence="3 4">
    <name type="scientific">Prosthecobacter fusiformis</name>
    <dbReference type="NCBI Taxonomy" id="48464"/>
    <lineage>
        <taxon>Bacteria</taxon>
        <taxon>Pseudomonadati</taxon>
        <taxon>Verrucomicrobiota</taxon>
        <taxon>Verrucomicrobiia</taxon>
        <taxon>Verrucomicrobiales</taxon>
        <taxon>Verrucomicrobiaceae</taxon>
        <taxon>Prosthecobacter</taxon>
    </lineage>
</organism>
<keyword evidence="4" id="KW-1185">Reference proteome</keyword>
<dbReference type="Proteomes" id="UP000295662">
    <property type="component" value="Unassembled WGS sequence"/>
</dbReference>
<proteinExistence type="predicted"/>
<feature type="region of interest" description="Disordered" evidence="1">
    <location>
        <begin position="134"/>
        <end position="204"/>
    </location>
</feature>
<evidence type="ECO:0000313" key="4">
    <source>
        <dbReference type="Proteomes" id="UP000295662"/>
    </source>
</evidence>
<sequence length="255" mass="26699">MLHSQMLPRLRLPLMGITAVALASCSMPPREAWNQIQNEGLISYYISKPSGAPLSSTSRVVAQNKAPVEAPKRQAPTPVDNSNLPVARAVSDLPGYVRTPYTSPGRLVDVRGMSAGSKVVCPYTQKPFIVPGGIDSTPRVAASTPAPKVQTTESQPKPRTSVTVPVPSSTPSKVAAITPAPEPKLEPAPAQDTPAPATAPAPASDLPYGSAIPGRAGFVNSPYAAKHQLVDVTGLPTGMEVKCPYTGKLFRVPPQ</sequence>
<feature type="signal peptide" evidence="2">
    <location>
        <begin position="1"/>
        <end position="23"/>
    </location>
</feature>
<evidence type="ECO:0000256" key="2">
    <source>
        <dbReference type="SAM" id="SignalP"/>
    </source>
</evidence>
<dbReference type="EMBL" id="SOCA01000003">
    <property type="protein sequence ID" value="TDU71193.1"/>
    <property type="molecule type" value="Genomic_DNA"/>
</dbReference>
<feature type="compositionally biased region" description="Polar residues" evidence="1">
    <location>
        <begin position="149"/>
        <end position="158"/>
    </location>
</feature>